<organism evidence="2 3">
    <name type="scientific">Cotesia glomerata</name>
    <name type="common">Lepidopteran parasitic wasp</name>
    <name type="synonym">Apanteles glomeratus</name>
    <dbReference type="NCBI Taxonomy" id="32391"/>
    <lineage>
        <taxon>Eukaryota</taxon>
        <taxon>Metazoa</taxon>
        <taxon>Ecdysozoa</taxon>
        <taxon>Arthropoda</taxon>
        <taxon>Hexapoda</taxon>
        <taxon>Insecta</taxon>
        <taxon>Pterygota</taxon>
        <taxon>Neoptera</taxon>
        <taxon>Endopterygota</taxon>
        <taxon>Hymenoptera</taxon>
        <taxon>Apocrita</taxon>
        <taxon>Ichneumonoidea</taxon>
        <taxon>Braconidae</taxon>
        <taxon>Microgastrinae</taxon>
        <taxon>Cotesia</taxon>
    </lineage>
</organism>
<dbReference type="AlphaFoldDB" id="A0AAV7IHW1"/>
<keyword evidence="3" id="KW-1185">Reference proteome</keyword>
<feature type="region of interest" description="Disordered" evidence="1">
    <location>
        <begin position="289"/>
        <end position="334"/>
    </location>
</feature>
<feature type="compositionally biased region" description="Polar residues" evidence="1">
    <location>
        <begin position="322"/>
        <end position="334"/>
    </location>
</feature>
<name>A0AAV7IHW1_COTGL</name>
<accession>A0AAV7IHW1</accession>
<evidence type="ECO:0000256" key="1">
    <source>
        <dbReference type="SAM" id="MobiDB-lite"/>
    </source>
</evidence>
<feature type="compositionally biased region" description="Polar residues" evidence="1">
    <location>
        <begin position="385"/>
        <end position="398"/>
    </location>
</feature>
<feature type="region of interest" description="Disordered" evidence="1">
    <location>
        <begin position="372"/>
        <end position="412"/>
    </location>
</feature>
<dbReference type="EMBL" id="JAHXZJ010000374">
    <property type="protein sequence ID" value="KAH0561111.1"/>
    <property type="molecule type" value="Genomic_DNA"/>
</dbReference>
<gene>
    <name evidence="2" type="ORF">KQX54_013129</name>
</gene>
<evidence type="ECO:0000313" key="2">
    <source>
        <dbReference type="EMBL" id="KAH0561111.1"/>
    </source>
</evidence>
<reference evidence="2 3" key="1">
    <citation type="journal article" date="2021" name="J. Hered.">
        <title>A chromosome-level genome assembly of the parasitoid wasp, Cotesia glomerata (Hymenoptera: Braconidae).</title>
        <authorList>
            <person name="Pinto B.J."/>
            <person name="Weis J.J."/>
            <person name="Gamble T."/>
            <person name="Ode P.J."/>
            <person name="Paul R."/>
            <person name="Zaspel J.M."/>
        </authorList>
    </citation>
    <scope>NUCLEOTIDE SEQUENCE [LARGE SCALE GENOMIC DNA]</scope>
    <source>
        <strain evidence="2">CgM1</strain>
    </source>
</reference>
<protein>
    <submittedName>
        <fullName evidence="2">Uncharacterized protein</fullName>
    </submittedName>
</protein>
<evidence type="ECO:0000313" key="3">
    <source>
        <dbReference type="Proteomes" id="UP000826195"/>
    </source>
</evidence>
<comment type="caution">
    <text evidence="2">The sequence shown here is derived from an EMBL/GenBank/DDBJ whole genome shotgun (WGS) entry which is preliminary data.</text>
</comment>
<sequence>MRFALIYWILDKKSDVIATSKIPARDRHEGALTSLEWTDKTTNVTTKHSARVLKMGCKRSDLEKLAIDDVGCIIDPKIQKSYTKDVLDKKKELQNQKTKNKNVVDPLQNCTKSSDGESSSEDDKEDKENDTIANELESPILSHEFMDGMRRIMCYFEGIHHRQNTSTNELQTNQAIKCINTAGLNKVEIFEGSNCYIRKERFESILRRHGEKKDWKKIITEILVELYGNNLQFYSAKGCKGSLGVYWRLSDAIKDLIKIKLAIPITSKMFSKHINNVCCNRKLKYKGASTSTSRSSTKRSMATSNDSNKLSKRPKKLEFFQPNHTSTPFDETISSELPGAKDFFAQSPASKSSDYSTQSPLHDHQVNIQSRIESPGYRPQPPPTTTSTYFTQPPSSENPGYRPQPPPTATLSYSSVPARVEHQSYFSQPLGTAAPNYSPISPSVNTISGYCTQSPNDLPPVNWIEPAARENVY</sequence>
<feature type="compositionally biased region" description="Low complexity" evidence="1">
    <location>
        <begin position="289"/>
        <end position="304"/>
    </location>
</feature>
<dbReference type="Proteomes" id="UP000826195">
    <property type="component" value="Unassembled WGS sequence"/>
</dbReference>
<proteinExistence type="predicted"/>
<feature type="region of interest" description="Disordered" evidence="1">
    <location>
        <begin position="94"/>
        <end position="134"/>
    </location>
</feature>